<dbReference type="EMBL" id="BLKS01000001">
    <property type="protein sequence ID" value="GFG49704.1"/>
    <property type="molecule type" value="Genomic_DNA"/>
</dbReference>
<sequence>MSLVLGVDVGSQSIKAVIVDQAGEVVSCGSAPLTMVHEHDGWAEQDPHAYCTALRDAVRAATRDVPADQVVAMGLGSQVDGVVACDAVGAPLRAAIIWLDKRATDECEQLTAKVGADLLAERTGLVADASHSAPKMMWIRDHEPDVWRHTVMLAPAGSFVLHYLSRSYAQDAANASSTMVYDVGKGDFDAELCDAAGLDPAMLPQVLPSTDVVGTLLPDVAAELGLPAKCVLVVGTGDEHAASVGAGAIESGVVVDVTGTAEPVTTVATEPLHDPQGLVETHGHAVPGTWLIENPGFVSGGSTLWLAKGLLGIPQGDIFDRARGAPPGSDGVLFLPALSGATAPRWNDTMRGAFLGLAMNHTSAHAARAVLEGCAYALRDIVDRLRALGLGDGEVRIVGGGARDDLWASIKANVLGTPVRRVLTDEATAVGAAMIAGVGAGVFRDFAAASVAVQLDPIAIEPDSAVHRVYTDAYNRYLAAFDAVESALAHGPDCAVRST</sequence>
<gene>
    <name evidence="8" type="ORF">CQY20_26435</name>
    <name evidence="7" type="ORF">MAGR_11450</name>
</gene>
<dbReference type="Pfam" id="PF00370">
    <property type="entry name" value="FGGY_N"/>
    <property type="match status" value="1"/>
</dbReference>
<dbReference type="OrthoDB" id="9805576at2"/>
<feature type="domain" description="Carbohydrate kinase FGGY C-terminal" evidence="6">
    <location>
        <begin position="257"/>
        <end position="439"/>
    </location>
</feature>
<evidence type="ECO:0000313" key="8">
    <source>
        <dbReference type="EMBL" id="PEG34247.1"/>
    </source>
</evidence>
<evidence type="ECO:0000256" key="4">
    <source>
        <dbReference type="ARBA" id="ARBA00022777"/>
    </source>
</evidence>
<dbReference type="Proteomes" id="UP000220914">
    <property type="component" value="Unassembled WGS sequence"/>
</dbReference>
<evidence type="ECO:0000256" key="2">
    <source>
        <dbReference type="ARBA" id="ARBA00022629"/>
    </source>
</evidence>
<evidence type="ECO:0000313" key="9">
    <source>
        <dbReference type="Proteomes" id="UP000220914"/>
    </source>
</evidence>
<dbReference type="InterPro" id="IPR018483">
    <property type="entry name" value="Carb_kinase_FGGY_CS"/>
</dbReference>
<evidence type="ECO:0000259" key="6">
    <source>
        <dbReference type="Pfam" id="PF02782"/>
    </source>
</evidence>
<dbReference type="SUPFAM" id="SSF53067">
    <property type="entry name" value="Actin-like ATPase domain"/>
    <property type="match status" value="2"/>
</dbReference>
<feature type="domain" description="Carbohydrate kinase FGGY N-terminal" evidence="5">
    <location>
        <begin position="4"/>
        <end position="245"/>
    </location>
</feature>
<dbReference type="GO" id="GO:0016301">
    <property type="term" value="F:kinase activity"/>
    <property type="evidence" value="ECO:0007669"/>
    <property type="project" value="UniProtKB-KW"/>
</dbReference>
<reference evidence="8 9" key="1">
    <citation type="submission" date="2017-10" db="EMBL/GenBank/DDBJ databases">
        <title>The new phylogeny of genus Mycobacterium.</title>
        <authorList>
            <person name="Tortoli E."/>
            <person name="Trovato A."/>
            <person name="Cirillo D.M."/>
        </authorList>
    </citation>
    <scope>NUCLEOTIDE SEQUENCE [LARGE SCALE GENOMIC DNA]</scope>
    <source>
        <strain evidence="8 9">CCUG37673</strain>
    </source>
</reference>
<keyword evidence="2" id="KW-0119">Carbohydrate metabolism</keyword>
<name>A0A2A7MRV4_MYCAG</name>
<dbReference type="InterPro" id="IPR043129">
    <property type="entry name" value="ATPase_NBD"/>
</dbReference>
<organism evidence="8 9">
    <name type="scientific">Mycolicibacterium agri</name>
    <name type="common">Mycobacterium agri</name>
    <dbReference type="NCBI Taxonomy" id="36811"/>
    <lineage>
        <taxon>Bacteria</taxon>
        <taxon>Bacillati</taxon>
        <taxon>Actinomycetota</taxon>
        <taxon>Actinomycetes</taxon>
        <taxon>Mycobacteriales</taxon>
        <taxon>Mycobacteriaceae</taxon>
        <taxon>Mycolicibacterium</taxon>
    </lineage>
</organism>
<dbReference type="Pfam" id="PF02782">
    <property type="entry name" value="FGGY_C"/>
    <property type="match status" value="1"/>
</dbReference>
<dbReference type="CDD" id="cd07808">
    <property type="entry name" value="ASKHA_NBD_FGGY_EcXK-like"/>
    <property type="match status" value="1"/>
</dbReference>
<dbReference type="InterPro" id="IPR018484">
    <property type="entry name" value="FGGY_N"/>
</dbReference>
<evidence type="ECO:0000313" key="10">
    <source>
        <dbReference type="Proteomes" id="UP000465302"/>
    </source>
</evidence>
<dbReference type="RefSeq" id="WP_097943123.1">
    <property type="nucleotide sequence ID" value="NZ_BLKS01000001.1"/>
</dbReference>
<evidence type="ECO:0000313" key="7">
    <source>
        <dbReference type="EMBL" id="GFG49704.1"/>
    </source>
</evidence>
<evidence type="ECO:0000256" key="1">
    <source>
        <dbReference type="ARBA" id="ARBA00009156"/>
    </source>
</evidence>
<dbReference type="EMBL" id="PDCP01000071">
    <property type="protein sequence ID" value="PEG34247.1"/>
    <property type="molecule type" value="Genomic_DNA"/>
</dbReference>
<comment type="caution">
    <text evidence="8">The sequence shown here is derived from an EMBL/GenBank/DDBJ whole genome shotgun (WGS) entry which is preliminary data.</text>
</comment>
<accession>A0A2A7MRV4</accession>
<dbReference type="PANTHER" id="PTHR43095:SF5">
    <property type="entry name" value="XYLULOSE KINASE"/>
    <property type="match status" value="1"/>
</dbReference>
<dbReference type="PIRSF" id="PIRSF000538">
    <property type="entry name" value="GlpK"/>
    <property type="match status" value="1"/>
</dbReference>
<dbReference type="GO" id="GO:0016773">
    <property type="term" value="F:phosphotransferase activity, alcohol group as acceptor"/>
    <property type="evidence" value="ECO:0007669"/>
    <property type="project" value="InterPro"/>
</dbReference>
<dbReference type="PROSITE" id="PS00933">
    <property type="entry name" value="FGGY_KINASES_1"/>
    <property type="match status" value="1"/>
</dbReference>
<reference evidence="7 10" key="2">
    <citation type="journal article" date="2019" name="Emerg. Microbes Infect.">
        <title>Comprehensive subspecies identification of 175 nontuberculous mycobacteria species based on 7547 genomic profiles.</title>
        <authorList>
            <person name="Matsumoto Y."/>
            <person name="Kinjo T."/>
            <person name="Motooka D."/>
            <person name="Nabeya D."/>
            <person name="Jung N."/>
            <person name="Uechi K."/>
            <person name="Horii T."/>
            <person name="Iida T."/>
            <person name="Fujita J."/>
            <person name="Nakamura S."/>
        </authorList>
    </citation>
    <scope>NUCLEOTIDE SEQUENCE [LARGE SCALE GENOMIC DNA]</scope>
    <source>
        <strain evidence="7 10">JCM 6377</strain>
    </source>
</reference>
<protein>
    <submittedName>
        <fullName evidence="7">Xylulokinase</fullName>
    </submittedName>
</protein>
<dbReference type="InterPro" id="IPR018485">
    <property type="entry name" value="FGGY_C"/>
</dbReference>
<keyword evidence="3" id="KW-0808">Transferase</keyword>
<dbReference type="Proteomes" id="UP000465302">
    <property type="component" value="Unassembled WGS sequence"/>
</dbReference>
<proteinExistence type="inferred from homology"/>
<reference evidence="7" key="3">
    <citation type="submission" date="2020-02" db="EMBL/GenBank/DDBJ databases">
        <authorList>
            <person name="Matsumoto Y."/>
            <person name="Motooka D."/>
            <person name="Nakamura S."/>
        </authorList>
    </citation>
    <scope>NUCLEOTIDE SEQUENCE</scope>
    <source>
        <strain evidence="7">JCM 6377</strain>
    </source>
</reference>
<dbReference type="InterPro" id="IPR000577">
    <property type="entry name" value="Carb_kinase_FGGY"/>
</dbReference>
<keyword evidence="4 7" id="KW-0418">Kinase</keyword>
<evidence type="ECO:0000259" key="5">
    <source>
        <dbReference type="Pfam" id="PF00370"/>
    </source>
</evidence>
<keyword evidence="9" id="KW-1185">Reference proteome</keyword>
<dbReference type="PANTHER" id="PTHR43095">
    <property type="entry name" value="SUGAR KINASE"/>
    <property type="match status" value="1"/>
</dbReference>
<dbReference type="InterPro" id="IPR050406">
    <property type="entry name" value="FGGY_Carb_Kinase"/>
</dbReference>
<comment type="similarity">
    <text evidence="1">Belongs to the FGGY kinase family.</text>
</comment>
<dbReference type="GO" id="GO:0042732">
    <property type="term" value="P:D-xylose metabolic process"/>
    <property type="evidence" value="ECO:0007669"/>
    <property type="project" value="UniProtKB-KW"/>
</dbReference>
<keyword evidence="2" id="KW-0859">Xylose metabolism</keyword>
<dbReference type="AlphaFoldDB" id="A0A2A7MRV4"/>
<evidence type="ECO:0000256" key="3">
    <source>
        <dbReference type="ARBA" id="ARBA00022679"/>
    </source>
</evidence>
<dbReference type="Gene3D" id="3.30.420.40">
    <property type="match status" value="2"/>
</dbReference>